<keyword evidence="5" id="KW-1185">Reference proteome</keyword>
<dbReference type="InterPro" id="IPR035992">
    <property type="entry name" value="Ricin_B-like_lectins"/>
</dbReference>
<reference evidence="4" key="1">
    <citation type="journal article" date="2020" name="Ecol. Evol.">
        <title>Genome structure and content of the rice root-knot nematode (Meloidogyne graminicola).</title>
        <authorList>
            <person name="Phan N.T."/>
            <person name="Danchin E.G.J."/>
            <person name="Klopp C."/>
            <person name="Perfus-Barbeoch L."/>
            <person name="Kozlowski D.K."/>
            <person name="Koutsovoulos G.D."/>
            <person name="Lopez-Roques C."/>
            <person name="Bouchez O."/>
            <person name="Zahm M."/>
            <person name="Besnard G."/>
            <person name="Bellafiore S."/>
        </authorList>
    </citation>
    <scope>NUCLEOTIDE SEQUENCE</scope>
    <source>
        <strain evidence="4">VN-18</strain>
    </source>
</reference>
<evidence type="ECO:0000259" key="3">
    <source>
        <dbReference type="Pfam" id="PF13874"/>
    </source>
</evidence>
<evidence type="ECO:0000313" key="4">
    <source>
        <dbReference type="EMBL" id="KAF7637792.1"/>
    </source>
</evidence>
<dbReference type="Gene3D" id="2.80.10.50">
    <property type="match status" value="1"/>
</dbReference>
<dbReference type="GO" id="GO:0004653">
    <property type="term" value="F:polypeptide N-acetylgalactosaminyltransferase activity"/>
    <property type="evidence" value="ECO:0007669"/>
    <property type="project" value="TreeGrafter"/>
</dbReference>
<accession>A0A8S9ZXY2</accession>
<dbReference type="GO" id="GO:0006493">
    <property type="term" value="P:protein O-linked glycosylation"/>
    <property type="evidence" value="ECO:0007669"/>
    <property type="project" value="TreeGrafter"/>
</dbReference>
<organism evidence="4 5">
    <name type="scientific">Meloidogyne graminicola</name>
    <dbReference type="NCBI Taxonomy" id="189291"/>
    <lineage>
        <taxon>Eukaryota</taxon>
        <taxon>Metazoa</taxon>
        <taxon>Ecdysozoa</taxon>
        <taxon>Nematoda</taxon>
        <taxon>Chromadorea</taxon>
        <taxon>Rhabditida</taxon>
        <taxon>Tylenchina</taxon>
        <taxon>Tylenchomorpha</taxon>
        <taxon>Tylenchoidea</taxon>
        <taxon>Meloidogynidae</taxon>
        <taxon>Meloidogyninae</taxon>
        <taxon>Meloidogyne</taxon>
    </lineage>
</organism>
<name>A0A8S9ZXY2_9BILA</name>
<dbReference type="InterPro" id="IPR029044">
    <property type="entry name" value="Nucleotide-diphossugar_trans"/>
</dbReference>
<keyword evidence="1" id="KW-1015">Disulfide bond</keyword>
<dbReference type="AlphaFoldDB" id="A0A8S9ZXY2"/>
<dbReference type="PANTHER" id="PTHR11675:SF101">
    <property type="entry name" value="POLYPEPTIDE N-ACETYLGALACTOSAMINYLTRANSFERASE 5"/>
    <property type="match status" value="1"/>
</dbReference>
<evidence type="ECO:0000256" key="1">
    <source>
        <dbReference type="ARBA" id="ARBA00023157"/>
    </source>
</evidence>
<feature type="region of interest" description="Disordered" evidence="2">
    <location>
        <begin position="376"/>
        <end position="396"/>
    </location>
</feature>
<feature type="domain" description="Nucleoporin Nup54 alpha-helical" evidence="3">
    <location>
        <begin position="233"/>
        <end position="283"/>
    </location>
</feature>
<dbReference type="InterPro" id="IPR025712">
    <property type="entry name" value="Nup54_alpha-helical_dom"/>
</dbReference>
<dbReference type="OrthoDB" id="6162375at2759"/>
<protein>
    <submittedName>
        <fullName evidence="4">Nup54 domain-containing protein</fullName>
    </submittedName>
</protein>
<dbReference type="GO" id="GO:0005794">
    <property type="term" value="C:Golgi apparatus"/>
    <property type="evidence" value="ECO:0007669"/>
    <property type="project" value="TreeGrafter"/>
</dbReference>
<evidence type="ECO:0000313" key="5">
    <source>
        <dbReference type="Proteomes" id="UP000605970"/>
    </source>
</evidence>
<gene>
    <name evidence="4" type="ORF">Mgra_00002766</name>
</gene>
<comment type="caution">
    <text evidence="4">The sequence shown here is derived from an EMBL/GenBank/DDBJ whole genome shotgun (WGS) entry which is preliminary data.</text>
</comment>
<evidence type="ECO:0000256" key="2">
    <source>
        <dbReference type="SAM" id="MobiDB-lite"/>
    </source>
</evidence>
<dbReference type="SUPFAM" id="SSF53448">
    <property type="entry name" value="Nucleotide-diphospho-sugar transferases"/>
    <property type="match status" value="1"/>
</dbReference>
<dbReference type="SUPFAM" id="SSF50370">
    <property type="entry name" value="Ricin B-like lectins"/>
    <property type="match status" value="1"/>
</dbReference>
<dbReference type="Proteomes" id="UP000605970">
    <property type="component" value="Unassembled WGS sequence"/>
</dbReference>
<sequence length="572" mass="64805">MTSFFGPTSSQPIVQQQQMAPVPQQSVQTIQEILQNTTALTSSVSGPELYGDDCDRVVAQLNQLLASLGVGQGYFLAGQPPFVYTSENIFYRLKAIGYNRLSKYKNAHGMVSLILASPPSNFTTDQGQMKIVHELGAILRASKQPAPMIGLMQQQQPAKPTLKVEIKSINAHDEKNTEVIVCAKESGRIIPATDLYAELLLKENELRQQLLCNKIAPRIEIDPENLENYLRHPPAGYDEIWAQAIRENPDPTNLIPFPIQGFQQLYQRKKMQTYMVQSFHAEVEIMPRLRPDVCRAILVTSIIWILVDIIILFYYLDRSFIGSQSERTILPIKQVSDNENEKINFQKLKNKEINLPVVLKEEDKELDSLLSQLNFDPNGPGEGGKGVQIDKEKEEERKEKFKQNQFNLMASDQISINRTIPDYRTEKFVWMCGGSLEIHPCSRVGHVFRKQTPYTFPGGTATIIHHNARRTAEVWMDDYKQFFYATVTAARHVEVGDITDRLKLRERLKCKSFKWYLETIYPESPLPANYLSIGEIKNPNTKFCIDTMGKTNGQPPGVNGCHGQGGNQANIC</sequence>
<dbReference type="Pfam" id="PF13874">
    <property type="entry name" value="Nup54"/>
    <property type="match status" value="1"/>
</dbReference>
<dbReference type="PANTHER" id="PTHR11675">
    <property type="entry name" value="N-ACETYLGALACTOSAMINYLTRANSFERASE"/>
    <property type="match status" value="1"/>
</dbReference>
<proteinExistence type="predicted"/>
<dbReference type="Gene3D" id="3.90.550.10">
    <property type="entry name" value="Spore Coat Polysaccharide Biosynthesis Protein SpsA, Chain A"/>
    <property type="match status" value="2"/>
</dbReference>
<dbReference type="EMBL" id="JABEBT010000017">
    <property type="protein sequence ID" value="KAF7637792.1"/>
    <property type="molecule type" value="Genomic_DNA"/>
</dbReference>